<gene>
    <name evidence="1" type="ORF">ALTATR162_LOCUS201</name>
</gene>
<name>A0A8J2HS45_9PLEO</name>
<dbReference type="OrthoDB" id="2013972at2759"/>
<dbReference type="AlphaFoldDB" id="A0A8J2HS45"/>
<dbReference type="EMBL" id="CAJRGZ010000012">
    <property type="protein sequence ID" value="CAG5137771.1"/>
    <property type="molecule type" value="Genomic_DNA"/>
</dbReference>
<accession>A0A8J2HS45</accession>
<protein>
    <submittedName>
        <fullName evidence="1">Uncharacterized protein</fullName>
    </submittedName>
</protein>
<dbReference type="GeneID" id="67013408"/>
<evidence type="ECO:0000313" key="1">
    <source>
        <dbReference type="EMBL" id="CAG5137771.1"/>
    </source>
</evidence>
<proteinExistence type="predicted"/>
<organism evidence="1 2">
    <name type="scientific">Alternaria atra</name>
    <dbReference type="NCBI Taxonomy" id="119953"/>
    <lineage>
        <taxon>Eukaryota</taxon>
        <taxon>Fungi</taxon>
        <taxon>Dikarya</taxon>
        <taxon>Ascomycota</taxon>
        <taxon>Pezizomycotina</taxon>
        <taxon>Dothideomycetes</taxon>
        <taxon>Pleosporomycetidae</taxon>
        <taxon>Pleosporales</taxon>
        <taxon>Pleosporineae</taxon>
        <taxon>Pleosporaceae</taxon>
        <taxon>Alternaria</taxon>
        <taxon>Alternaria sect. Ulocladioides</taxon>
    </lineage>
</organism>
<dbReference type="Proteomes" id="UP000676310">
    <property type="component" value="Unassembled WGS sequence"/>
</dbReference>
<sequence>MATDFRPEQALDFDGALLQELQGDVSDSIARQLLEEIPPLTVPTVVHDNNCGYDAVTMAIMESNPPADLKIHATDVNPMFFV</sequence>
<keyword evidence="2" id="KW-1185">Reference proteome</keyword>
<dbReference type="RefSeq" id="XP_043163729.1">
    <property type="nucleotide sequence ID" value="XM_043307794.1"/>
</dbReference>
<reference evidence="1" key="1">
    <citation type="submission" date="2021-05" db="EMBL/GenBank/DDBJ databases">
        <authorList>
            <person name="Stam R."/>
        </authorList>
    </citation>
    <scope>NUCLEOTIDE SEQUENCE</scope>
    <source>
        <strain evidence="1">CS162</strain>
    </source>
</reference>
<evidence type="ECO:0000313" key="2">
    <source>
        <dbReference type="Proteomes" id="UP000676310"/>
    </source>
</evidence>
<comment type="caution">
    <text evidence="1">The sequence shown here is derived from an EMBL/GenBank/DDBJ whole genome shotgun (WGS) entry which is preliminary data.</text>
</comment>